<protein>
    <recommendedName>
        <fullName evidence="1">At1g61320/AtMIF1 LRR domain-containing protein</fullName>
    </recommendedName>
</protein>
<evidence type="ECO:0000313" key="3">
    <source>
        <dbReference type="Proteomes" id="UP000636709"/>
    </source>
</evidence>
<sequence>MHDDRLSELPDHILLCILERLRDDARLLATTCVLSKRWRTLPLMLPRLKISARTFVTTDRTTSRLQLLRRATGSFAAAVRFFLAAGTATGGDNQRAIKTLALEFYLTEVDSLLDIVRVVGAAIGRGEVKDLELMIYTENGKAFLEAESRVGILLPYGHRFMRLLRDAPGDVSRSLTKLWLQNLAFLDPSSDVGILLCTCTALEVLHLERCGFVDNDFSSTLAIDAPPRSRLKVLSLKNCYVGKIHLGQAPKLACLICKGWFSESCPVTFGPGSAPCLDEICLTQGAEEWQLRFSLSELLENTHGVETLRLGFNDDKIWVHPESPKTLGAAFGKLKKLYLMDVFPECDLSWTMFLIQAAPLLEFVDIQIYTDHACCSAGSDGDDGGRDVRDLEWEVPRGFRHSHLRVVRITGDIDARKHVRFARLVMERAVSLEVLVLDAKITCKGCIDAQRQDPSIVLSHFPQDKEGADALVRQQVKRGIASSAYVLVYSASNQEFQY</sequence>
<dbReference type="Gene3D" id="3.80.10.10">
    <property type="entry name" value="Ribonuclease Inhibitor"/>
    <property type="match status" value="1"/>
</dbReference>
<dbReference type="InterPro" id="IPR055357">
    <property type="entry name" value="LRR_At1g61320_AtMIF1"/>
</dbReference>
<dbReference type="SUPFAM" id="SSF81383">
    <property type="entry name" value="F-box domain"/>
    <property type="match status" value="1"/>
</dbReference>
<evidence type="ECO:0000259" key="1">
    <source>
        <dbReference type="Pfam" id="PF23622"/>
    </source>
</evidence>
<dbReference type="InterPro" id="IPR036047">
    <property type="entry name" value="F-box-like_dom_sf"/>
</dbReference>
<feature type="domain" description="At1g61320/AtMIF1 LRR" evidence="1">
    <location>
        <begin position="171"/>
        <end position="482"/>
    </location>
</feature>
<keyword evidence="3" id="KW-1185">Reference proteome</keyword>
<dbReference type="PANTHER" id="PTHR35545">
    <property type="entry name" value="F-BOX DOMAIN-CONTAINING PROTEIN"/>
    <property type="match status" value="1"/>
</dbReference>
<proteinExistence type="predicted"/>
<comment type="caution">
    <text evidence="2">The sequence shown here is derived from an EMBL/GenBank/DDBJ whole genome shotgun (WGS) entry which is preliminary data.</text>
</comment>
<evidence type="ECO:0000313" key="2">
    <source>
        <dbReference type="EMBL" id="KAF8731944.1"/>
    </source>
</evidence>
<organism evidence="2 3">
    <name type="scientific">Digitaria exilis</name>
    <dbReference type="NCBI Taxonomy" id="1010633"/>
    <lineage>
        <taxon>Eukaryota</taxon>
        <taxon>Viridiplantae</taxon>
        <taxon>Streptophyta</taxon>
        <taxon>Embryophyta</taxon>
        <taxon>Tracheophyta</taxon>
        <taxon>Spermatophyta</taxon>
        <taxon>Magnoliopsida</taxon>
        <taxon>Liliopsida</taxon>
        <taxon>Poales</taxon>
        <taxon>Poaceae</taxon>
        <taxon>PACMAD clade</taxon>
        <taxon>Panicoideae</taxon>
        <taxon>Panicodae</taxon>
        <taxon>Paniceae</taxon>
        <taxon>Anthephorinae</taxon>
        <taxon>Digitaria</taxon>
    </lineage>
</organism>
<dbReference type="InterPro" id="IPR032675">
    <property type="entry name" value="LRR_dom_sf"/>
</dbReference>
<reference evidence="2" key="1">
    <citation type="submission" date="2020-07" db="EMBL/GenBank/DDBJ databases">
        <title>Genome sequence and genetic diversity analysis of an under-domesticated orphan crop, white fonio (Digitaria exilis).</title>
        <authorList>
            <person name="Bennetzen J.L."/>
            <person name="Chen S."/>
            <person name="Ma X."/>
            <person name="Wang X."/>
            <person name="Yssel A.E.J."/>
            <person name="Chaluvadi S.R."/>
            <person name="Johnson M."/>
            <person name="Gangashetty P."/>
            <person name="Hamidou F."/>
            <person name="Sanogo M.D."/>
            <person name="Zwaenepoel A."/>
            <person name="Wallace J."/>
            <person name="Van De Peer Y."/>
            <person name="Van Deynze A."/>
        </authorList>
    </citation>
    <scope>NUCLEOTIDE SEQUENCE</scope>
    <source>
        <tissue evidence="2">Leaves</tissue>
    </source>
</reference>
<dbReference type="EMBL" id="JACEFO010001605">
    <property type="protein sequence ID" value="KAF8731944.1"/>
    <property type="molecule type" value="Genomic_DNA"/>
</dbReference>
<dbReference type="OrthoDB" id="661008at2759"/>
<accession>A0A835F8V9</accession>
<dbReference type="PANTHER" id="PTHR35545:SF28">
    <property type="entry name" value="OS07G0645701 PROTEIN"/>
    <property type="match status" value="1"/>
</dbReference>
<dbReference type="SUPFAM" id="SSF52047">
    <property type="entry name" value="RNI-like"/>
    <property type="match status" value="1"/>
</dbReference>
<dbReference type="Pfam" id="PF23622">
    <property type="entry name" value="LRR_At1g61320_AtMIF1"/>
    <property type="match status" value="1"/>
</dbReference>
<gene>
    <name evidence="2" type="ORF">HU200_015892</name>
</gene>
<name>A0A835F8V9_9POAL</name>
<dbReference type="AlphaFoldDB" id="A0A835F8V9"/>
<dbReference type="Proteomes" id="UP000636709">
    <property type="component" value="Unassembled WGS sequence"/>
</dbReference>